<proteinExistence type="inferred from homology"/>
<keyword evidence="4 6" id="KW-0808">Transferase</keyword>
<comment type="subunit">
    <text evidence="6">Monomer.</text>
</comment>
<dbReference type="InterPro" id="IPR013675">
    <property type="entry name" value="Mtase_sm_N"/>
</dbReference>
<evidence type="ECO:0000256" key="4">
    <source>
        <dbReference type="ARBA" id="ARBA00022679"/>
    </source>
</evidence>
<dbReference type="Pfam" id="PF05175">
    <property type="entry name" value="MTS"/>
    <property type="match status" value="1"/>
</dbReference>
<sequence>MSQLSNPSLLLMRNEEELHANKVLVINANRDGFLSQLKQLNPNGDVHAFSYNIADHQAAEQYSGVLSSVDHSLPAIDDLDLIIYFYPKSKPEAMMMLDNIRAIATSKTRLLVVGHNKGGVKSVEKQLKPHAELFCKLDSAKHCVLYEFSDLHLLPKFDIAQYQSEFQVQVGELEFTAVSVPGVFNHGKLDVGTKLLLENIDVPYKGAILDFGCGAGLIATFMGMKQAALTLNCLDVNALALYATEHTLKVNGLSAKLILSDGLMDVTGQFNLVISNPPFHTGIATDYGIADRFLSDSRGFLKSKGKIQIVANNFLKYTSILEQQFGSFSTLAKNTKFTVYEANKN</sequence>
<protein>
    <recommendedName>
        <fullName evidence="6">Ribosomal RNA small subunit methyltransferase C</fullName>
        <ecNumber evidence="6">2.1.1.172</ecNumber>
    </recommendedName>
    <alternativeName>
        <fullName evidence="6">16S rRNA m2G1207 methyltransferase</fullName>
    </alternativeName>
    <alternativeName>
        <fullName evidence="6">rRNA (guanine-N(2)-)-methyltransferase RsmC</fullName>
    </alternativeName>
</protein>
<comment type="catalytic activity">
    <reaction evidence="6">
        <text>guanosine(1207) in 16S rRNA + S-adenosyl-L-methionine = N(2)-methylguanosine(1207) in 16S rRNA + S-adenosyl-L-homocysteine + H(+)</text>
        <dbReference type="Rhea" id="RHEA:42736"/>
        <dbReference type="Rhea" id="RHEA-COMP:10213"/>
        <dbReference type="Rhea" id="RHEA-COMP:10214"/>
        <dbReference type="ChEBI" id="CHEBI:15378"/>
        <dbReference type="ChEBI" id="CHEBI:57856"/>
        <dbReference type="ChEBI" id="CHEBI:59789"/>
        <dbReference type="ChEBI" id="CHEBI:74269"/>
        <dbReference type="ChEBI" id="CHEBI:74481"/>
        <dbReference type="EC" id="2.1.1.172"/>
    </reaction>
</comment>
<gene>
    <name evidence="6 9" type="primary">rsmC</name>
    <name evidence="9" type="ORF">PAUR_a2997</name>
</gene>
<evidence type="ECO:0000256" key="5">
    <source>
        <dbReference type="ARBA" id="ARBA00022691"/>
    </source>
</evidence>
<evidence type="ECO:0000313" key="9">
    <source>
        <dbReference type="EMBL" id="MBE0369193.1"/>
    </source>
</evidence>
<comment type="similarity">
    <text evidence="6">Belongs to the methyltransferase superfamily. RsmC family.</text>
</comment>
<dbReference type="EC" id="2.1.1.172" evidence="6"/>
<dbReference type="PROSITE" id="PS00092">
    <property type="entry name" value="N6_MTASE"/>
    <property type="match status" value="1"/>
</dbReference>
<dbReference type="InterPro" id="IPR046977">
    <property type="entry name" value="RsmC/RlmG"/>
</dbReference>
<evidence type="ECO:0000256" key="1">
    <source>
        <dbReference type="ARBA" id="ARBA00022490"/>
    </source>
</evidence>
<evidence type="ECO:0000256" key="6">
    <source>
        <dbReference type="HAMAP-Rule" id="MF_01862"/>
    </source>
</evidence>
<keyword evidence="1 6" id="KW-0963">Cytoplasm</keyword>
<evidence type="ECO:0000256" key="2">
    <source>
        <dbReference type="ARBA" id="ARBA00022552"/>
    </source>
</evidence>
<evidence type="ECO:0000256" key="3">
    <source>
        <dbReference type="ARBA" id="ARBA00022603"/>
    </source>
</evidence>
<organism evidence="9 10">
    <name type="scientific">Pseudoalteromonas aurantia 208</name>
    <dbReference type="NCBI Taxonomy" id="1314867"/>
    <lineage>
        <taxon>Bacteria</taxon>
        <taxon>Pseudomonadati</taxon>
        <taxon>Pseudomonadota</taxon>
        <taxon>Gammaproteobacteria</taxon>
        <taxon>Alteromonadales</taxon>
        <taxon>Pseudoalteromonadaceae</taxon>
        <taxon>Pseudoalteromonas</taxon>
    </lineage>
</organism>
<dbReference type="InterPro" id="IPR029063">
    <property type="entry name" value="SAM-dependent_MTases_sf"/>
</dbReference>
<dbReference type="PANTHER" id="PTHR47816">
    <property type="entry name" value="RIBOSOMAL RNA SMALL SUBUNIT METHYLTRANSFERASE C"/>
    <property type="match status" value="1"/>
</dbReference>
<comment type="function">
    <text evidence="6">Specifically methylates the guanine in position 1207 of 16S rRNA in the 30S particle.</text>
</comment>
<evidence type="ECO:0000259" key="7">
    <source>
        <dbReference type="Pfam" id="PF05175"/>
    </source>
</evidence>
<comment type="caution">
    <text evidence="9">The sequence shown here is derived from an EMBL/GenBank/DDBJ whole genome shotgun (WGS) entry which is preliminary data.</text>
</comment>
<dbReference type="SUPFAM" id="SSF53335">
    <property type="entry name" value="S-adenosyl-L-methionine-dependent methyltransferases"/>
    <property type="match status" value="1"/>
</dbReference>
<dbReference type="InterPro" id="IPR023543">
    <property type="entry name" value="rRNA_ssu_MeTfrase_C"/>
</dbReference>
<keyword evidence="10" id="KW-1185">Reference proteome</keyword>
<keyword evidence="5 6" id="KW-0949">S-adenosyl-L-methionine</keyword>
<reference evidence="9 10" key="1">
    <citation type="submission" date="2015-03" db="EMBL/GenBank/DDBJ databases">
        <title>Genome sequence of Pseudoalteromonas aurantia.</title>
        <authorList>
            <person name="Xie B.-B."/>
            <person name="Rong J.-C."/>
            <person name="Qin Q.-L."/>
            <person name="Zhang Y.-Z."/>
        </authorList>
    </citation>
    <scope>NUCLEOTIDE SEQUENCE [LARGE SCALE GENOMIC DNA]</scope>
    <source>
        <strain evidence="9 10">208</strain>
    </source>
</reference>
<dbReference type="InterPro" id="IPR002052">
    <property type="entry name" value="DNA_methylase_N6_adenine_CS"/>
</dbReference>
<evidence type="ECO:0000259" key="8">
    <source>
        <dbReference type="Pfam" id="PF08468"/>
    </source>
</evidence>
<dbReference type="HAMAP" id="MF_01862">
    <property type="entry name" value="16SrRNA_methyltr_C"/>
    <property type="match status" value="1"/>
</dbReference>
<dbReference type="Pfam" id="PF08468">
    <property type="entry name" value="MTS_N"/>
    <property type="match status" value="1"/>
</dbReference>
<feature type="domain" description="Methyltransferase small N-terminal" evidence="8">
    <location>
        <begin position="8"/>
        <end position="165"/>
    </location>
</feature>
<dbReference type="PANTHER" id="PTHR47816:SF4">
    <property type="entry name" value="RIBOSOMAL RNA SMALL SUBUNIT METHYLTRANSFERASE C"/>
    <property type="match status" value="1"/>
</dbReference>
<dbReference type="Proteomes" id="UP000615755">
    <property type="component" value="Unassembled WGS sequence"/>
</dbReference>
<dbReference type="RefSeq" id="WP_192508361.1">
    <property type="nucleotide sequence ID" value="NZ_AQGV01000012.1"/>
</dbReference>
<dbReference type="EMBL" id="AQGV01000012">
    <property type="protein sequence ID" value="MBE0369193.1"/>
    <property type="molecule type" value="Genomic_DNA"/>
</dbReference>
<comment type="subcellular location">
    <subcellularLocation>
        <location evidence="6">Cytoplasm</location>
    </subcellularLocation>
</comment>
<dbReference type="InterPro" id="IPR007848">
    <property type="entry name" value="Small_mtfrase_dom"/>
</dbReference>
<evidence type="ECO:0000313" key="10">
    <source>
        <dbReference type="Proteomes" id="UP000615755"/>
    </source>
</evidence>
<name>A0ABR9EDY5_9GAMM</name>
<feature type="domain" description="Methyltransferase small" evidence="7">
    <location>
        <begin position="175"/>
        <end position="341"/>
    </location>
</feature>
<keyword evidence="3 6" id="KW-0489">Methyltransferase</keyword>
<dbReference type="Gene3D" id="3.40.50.150">
    <property type="entry name" value="Vaccinia Virus protein VP39"/>
    <property type="match status" value="2"/>
</dbReference>
<keyword evidence="2 6" id="KW-0698">rRNA processing</keyword>
<accession>A0ABR9EDY5</accession>